<name>A0A3G9JCX9_9FIRM</name>
<evidence type="ECO:0000259" key="3">
    <source>
        <dbReference type="Pfam" id="PF07261"/>
    </source>
</evidence>
<keyword evidence="2" id="KW-1133">Transmembrane helix</keyword>
<evidence type="ECO:0000259" key="4">
    <source>
        <dbReference type="Pfam" id="PF25888"/>
    </source>
</evidence>
<organism evidence="5 6">
    <name type="scientific">Intestinibaculum porci</name>
    <dbReference type="NCBI Taxonomy" id="2487118"/>
    <lineage>
        <taxon>Bacteria</taxon>
        <taxon>Bacillati</taxon>
        <taxon>Bacillota</taxon>
        <taxon>Erysipelotrichia</taxon>
        <taxon>Erysipelotrichales</taxon>
        <taxon>Erysipelotrichaceae</taxon>
        <taxon>Intestinibaculum</taxon>
    </lineage>
</organism>
<comment type="similarity">
    <text evidence="1">Belongs to the DnaB/DnaD family.</text>
</comment>
<dbReference type="AlphaFoldDB" id="A0A3G9JCX9"/>
<sequence>MYKTDTYLCEMTYPLDEVQRDIITYLYLPLIGVQAYSLYHFLYEEARRMDRVHRSCALTRITSTINVSVAGLEDALKMLEGIGLLRSFYKQGRFLFVIQSPLSLKAFFSNQVLVTLLMHTIGEEDFHLTRNHFRVVKEDKEGYEEKTSSFGSIYSVDLSQSRPLDTQGHFLNYNEGQFALDYDLTLFYESLKDYSLPLGEVHHYDELYKQLAVLYSIDAISLASMVREAFKEGVLDVEALKRQARSFYEMDNHSRLSQVYRTQPQQYRNLEASHGALDDHLHYLETISPYQLLKNKQGGAEPVMHDLTICETLMTQLHLTPGVVNVLLEYAMGNNDGRLSRAYCETIGAAWARKHIKTAKQAYEEAMKLTPERKAKVHSEKKKRAIKKEVDEQASHINLDELLNQLDPGDDQL</sequence>
<evidence type="ECO:0000256" key="2">
    <source>
        <dbReference type="SAM" id="Phobius"/>
    </source>
</evidence>
<evidence type="ECO:0000313" key="6">
    <source>
        <dbReference type="Proteomes" id="UP000268059"/>
    </source>
</evidence>
<feature type="domain" description="DnaB/C C-terminal" evidence="3">
    <location>
        <begin position="311"/>
        <end position="364"/>
    </location>
</feature>
<proteinExistence type="inferred from homology"/>
<dbReference type="Pfam" id="PF25888">
    <property type="entry name" value="WHD_DnaB"/>
    <property type="match status" value="1"/>
</dbReference>
<reference evidence="5 6" key="1">
    <citation type="submission" date="2018-11" db="EMBL/GenBank/DDBJ databases">
        <title>Novel Erysipelotrichaceae bacterium isolated from small intestine of a swine.</title>
        <authorList>
            <person name="Kim J.S."/>
            <person name="Choe H."/>
            <person name="Lee Y.R."/>
            <person name="Kim K.M."/>
            <person name="Park D.S."/>
        </authorList>
    </citation>
    <scope>NUCLEOTIDE SEQUENCE [LARGE SCALE GENOMIC DNA]</scope>
    <source>
        <strain evidence="5 6">SG0102</strain>
    </source>
</reference>
<feature type="domain" description="Replicative helicase loading/DNA remodeling protein DnaB N-terminal winged helix" evidence="4">
    <location>
        <begin position="19"/>
        <end position="241"/>
    </location>
</feature>
<dbReference type="InterPro" id="IPR058660">
    <property type="entry name" value="WHD_DnaB"/>
</dbReference>
<feature type="transmembrane region" description="Helical" evidence="2">
    <location>
        <begin position="22"/>
        <end position="42"/>
    </location>
</feature>
<dbReference type="RefSeq" id="WP_125119156.1">
    <property type="nucleotide sequence ID" value="NZ_AP019309.1"/>
</dbReference>
<evidence type="ECO:0000313" key="5">
    <source>
        <dbReference type="EMBL" id="BBH26265.1"/>
    </source>
</evidence>
<gene>
    <name evidence="5" type="primary">dnaB</name>
    <name evidence="5" type="ORF">SG0102_11990</name>
</gene>
<keyword evidence="6" id="KW-1185">Reference proteome</keyword>
<dbReference type="OrthoDB" id="2082007at2"/>
<dbReference type="Pfam" id="PF07261">
    <property type="entry name" value="DnaB_2"/>
    <property type="match status" value="1"/>
</dbReference>
<dbReference type="FunCoup" id="A0A3G9JCX9">
    <property type="interactions" value="20"/>
</dbReference>
<keyword evidence="2" id="KW-0812">Transmembrane</keyword>
<protein>
    <submittedName>
        <fullName evidence="5">Replication initiation and membrane attachment protein</fullName>
    </submittedName>
</protein>
<accession>A0A3G9JCX9</accession>
<dbReference type="EMBL" id="AP019309">
    <property type="protein sequence ID" value="BBH26265.1"/>
    <property type="molecule type" value="Genomic_DNA"/>
</dbReference>
<evidence type="ECO:0000256" key="1">
    <source>
        <dbReference type="ARBA" id="ARBA00093462"/>
    </source>
</evidence>
<keyword evidence="2" id="KW-0472">Membrane</keyword>
<dbReference type="KEGG" id="ebm:SG0102_11990"/>
<dbReference type="InterPro" id="IPR006343">
    <property type="entry name" value="DnaB/C_C"/>
</dbReference>
<dbReference type="Proteomes" id="UP000268059">
    <property type="component" value="Chromosome"/>
</dbReference>
<dbReference type="InParanoid" id="A0A3G9JCX9"/>